<dbReference type="InterPro" id="IPR006076">
    <property type="entry name" value="FAD-dep_OxRdtase"/>
</dbReference>
<dbReference type="Pfam" id="PF01266">
    <property type="entry name" value="DAO"/>
    <property type="match status" value="1"/>
</dbReference>
<evidence type="ECO:0000313" key="2">
    <source>
        <dbReference type="EMBL" id="SUA28485.1"/>
    </source>
</evidence>
<dbReference type="GO" id="GO:0016491">
    <property type="term" value="F:oxidoreductase activity"/>
    <property type="evidence" value="ECO:0007669"/>
    <property type="project" value="UniProtKB-KW"/>
</dbReference>
<dbReference type="EMBL" id="UGQQ01000002">
    <property type="protein sequence ID" value="SUA28485.1"/>
    <property type="molecule type" value="Genomic_DNA"/>
</dbReference>
<dbReference type="Proteomes" id="UP000254945">
    <property type="component" value="Unassembled WGS sequence"/>
</dbReference>
<dbReference type="Gene3D" id="3.30.9.10">
    <property type="entry name" value="D-Amino Acid Oxidase, subunit A, domain 2"/>
    <property type="match status" value="1"/>
</dbReference>
<feature type="domain" description="FAD dependent oxidoreductase" evidence="1">
    <location>
        <begin position="39"/>
        <end position="399"/>
    </location>
</feature>
<evidence type="ECO:0000259" key="1">
    <source>
        <dbReference type="Pfam" id="PF01266"/>
    </source>
</evidence>
<dbReference type="SUPFAM" id="SSF51905">
    <property type="entry name" value="FAD/NAD(P)-binding domain"/>
    <property type="match status" value="1"/>
</dbReference>
<keyword evidence="2" id="KW-0560">Oxidoreductase</keyword>
<proteinExistence type="predicted"/>
<dbReference type="GO" id="GO:0005737">
    <property type="term" value="C:cytoplasm"/>
    <property type="evidence" value="ECO:0007669"/>
    <property type="project" value="TreeGrafter"/>
</dbReference>
<dbReference type="AlphaFoldDB" id="A0A378W613"/>
<evidence type="ECO:0000313" key="3">
    <source>
        <dbReference type="Proteomes" id="UP000254945"/>
    </source>
</evidence>
<dbReference type="Gene3D" id="3.50.50.60">
    <property type="entry name" value="FAD/NAD(P)-binding domain"/>
    <property type="match status" value="1"/>
</dbReference>
<name>A0A378W613_9MYCO</name>
<dbReference type="RefSeq" id="WP_036390360.1">
    <property type="nucleotide sequence ID" value="NZ_CP081000.1"/>
</dbReference>
<dbReference type="PANTHER" id="PTHR13847:SF285">
    <property type="entry name" value="FAD DEPENDENT OXIDOREDUCTASE DOMAIN-CONTAINING PROTEIN"/>
    <property type="match status" value="1"/>
</dbReference>
<dbReference type="PANTHER" id="PTHR13847">
    <property type="entry name" value="SARCOSINE DEHYDROGENASE-RELATED"/>
    <property type="match status" value="1"/>
</dbReference>
<accession>A0A378W613</accession>
<sequence length="466" mass="50464">MVARDADRTATTPTAGAPLWRDDRVESARPALDGDIVADVAIVGAGFTGLWTAYYLAKSDPSLNIVVIEREYAGFGASGRNGGWASAIFPVSLAHVAKLYDHDAALRLQRAMNDTVTEIGTVVAAESIDCDYAREGYISLARNDAQLARARATVAGSESFGTKNQWQFLTAPQARDRVNATGVKGAIYTDHCALLQPDKLVRGLAATVESLGVVIYENTAVESINHGVLRTRRGVVTAGTVVRATEAFTPQFAGYRRDVAPLYSLVVATAPIPEPLRHSLGLTSRTAFNDMRNLRIYAHPTADGRLVFGGRGAPYHFGSKVEARFDVDDTIHTKIIATMHEMFPQLRDVPITHRWGGPLGVPRDWFPSVGHDRANKIAWAGPYVGDGVATSNLAARILRNLLLGQRDDLNDLPIVNHRSKKWEVEPFRWLGVNAGLQAAAAADVEERTTNKPSKVSALLESLTGAH</sequence>
<gene>
    <name evidence="2" type="primary">puuB_2</name>
    <name evidence="2" type="ORF">NCTC4524_04465</name>
</gene>
<reference evidence="2 3" key="1">
    <citation type="submission" date="2018-06" db="EMBL/GenBank/DDBJ databases">
        <authorList>
            <consortium name="Pathogen Informatics"/>
            <person name="Doyle S."/>
        </authorList>
    </citation>
    <scope>NUCLEOTIDE SEQUENCE [LARGE SCALE GENOMIC DNA]</scope>
    <source>
        <strain evidence="2 3">NCTC4524</strain>
    </source>
</reference>
<dbReference type="InterPro" id="IPR036188">
    <property type="entry name" value="FAD/NAD-bd_sf"/>
</dbReference>
<organism evidence="2 3">
    <name type="scientific">Mycolicibacterium senegalense</name>
    <dbReference type="NCBI Taxonomy" id="1796"/>
    <lineage>
        <taxon>Bacteria</taxon>
        <taxon>Bacillati</taxon>
        <taxon>Actinomycetota</taxon>
        <taxon>Actinomycetes</taxon>
        <taxon>Mycobacteriales</taxon>
        <taxon>Mycobacteriaceae</taxon>
        <taxon>Mycolicibacterium</taxon>
    </lineage>
</organism>
<protein>
    <submittedName>
        <fullName evidence="2">Glycine/D-amino acid oxidase</fullName>
        <ecNumber evidence="2">1.4.3.-</ecNumber>
    </submittedName>
</protein>
<dbReference type="EC" id="1.4.3.-" evidence="2"/>